<evidence type="ECO:0000259" key="4">
    <source>
        <dbReference type="Pfam" id="PF00535"/>
    </source>
</evidence>
<dbReference type="AlphaFoldDB" id="A0A6B9XTF5"/>
<dbReference type="RefSeq" id="WP_129541310.1">
    <property type="nucleotide sequence ID" value="NZ_PEHU01000016.1"/>
</dbReference>
<dbReference type="CDD" id="cd00761">
    <property type="entry name" value="Glyco_tranf_GTA_type"/>
    <property type="match status" value="1"/>
</dbReference>
<keyword evidence="3 5" id="KW-0808">Transferase</keyword>
<dbReference type="PANTHER" id="PTHR43685">
    <property type="entry name" value="GLYCOSYLTRANSFERASE"/>
    <property type="match status" value="1"/>
</dbReference>
<dbReference type="SUPFAM" id="SSF53448">
    <property type="entry name" value="Nucleotide-diphospho-sugar transferases"/>
    <property type="match status" value="1"/>
</dbReference>
<dbReference type="InterPro" id="IPR050834">
    <property type="entry name" value="Glycosyltransf_2"/>
</dbReference>
<evidence type="ECO:0000313" key="5">
    <source>
        <dbReference type="EMBL" id="QHR93386.1"/>
    </source>
</evidence>
<sequence length="306" mass="35473">MSKVSVLIPVYNVEKYIETAIKSIINQTYKNIEIVIVDDASTDGTFEIVNRLSLEYPSVKVLRNKENSGITTALNNGLPYCTGDFIARADGDDIQHPERIARQVDFLNKNEEYGVVGCWVKNIDEQGNETARCEYPTEYDDIISCIKYTSPILHIWLARKSVYNKLGGYRKTNPAEDYDFILRCLAYGIKVSNIPFYGSYIRLRSGSTMTESSLKQKIIFNYLKKMYSKNEINKETILNGMPDMQHYIIYQKLHTISIRYLKKAIEQKRTVAGMTYLLFSLISPYTVQDIFRRLMFRRYLNNKKAD</sequence>
<dbReference type="Gene3D" id="3.90.550.10">
    <property type="entry name" value="Spore Coat Polysaccharide Biosynthesis Protein SpsA, Chain A"/>
    <property type="match status" value="1"/>
</dbReference>
<feature type="domain" description="Glycosyltransferase 2-like" evidence="4">
    <location>
        <begin position="5"/>
        <end position="166"/>
    </location>
</feature>
<dbReference type="Pfam" id="PF00535">
    <property type="entry name" value="Glycos_transf_2"/>
    <property type="match status" value="1"/>
</dbReference>
<proteinExistence type="inferred from homology"/>
<accession>A0A6B9XTF5</accession>
<dbReference type="PANTHER" id="PTHR43685:SF5">
    <property type="entry name" value="GLYCOSYLTRANSFERASE EPSE-RELATED"/>
    <property type="match status" value="1"/>
</dbReference>
<dbReference type="EMBL" id="MK595739">
    <property type="protein sequence ID" value="QHR93386.1"/>
    <property type="molecule type" value="Genomic_DNA"/>
</dbReference>
<comment type="similarity">
    <text evidence="1">Belongs to the glycosyltransferase 2 family.</text>
</comment>
<evidence type="ECO:0000256" key="1">
    <source>
        <dbReference type="ARBA" id="ARBA00006739"/>
    </source>
</evidence>
<evidence type="ECO:0000256" key="3">
    <source>
        <dbReference type="ARBA" id="ARBA00022679"/>
    </source>
</evidence>
<protein>
    <submittedName>
        <fullName evidence="5">Putative glycosyltransferase EpsE</fullName>
    </submittedName>
</protein>
<dbReference type="InterPro" id="IPR029044">
    <property type="entry name" value="Nucleotide-diphossugar_trans"/>
</dbReference>
<organism evidence="5">
    <name type="scientific">Enterobacter cloacae</name>
    <dbReference type="NCBI Taxonomy" id="550"/>
    <lineage>
        <taxon>Bacteria</taxon>
        <taxon>Pseudomonadati</taxon>
        <taxon>Pseudomonadota</taxon>
        <taxon>Gammaproteobacteria</taxon>
        <taxon>Enterobacterales</taxon>
        <taxon>Enterobacteriaceae</taxon>
        <taxon>Enterobacter</taxon>
        <taxon>Enterobacter cloacae complex</taxon>
    </lineage>
</organism>
<dbReference type="InterPro" id="IPR001173">
    <property type="entry name" value="Glyco_trans_2-like"/>
</dbReference>
<evidence type="ECO:0000256" key="2">
    <source>
        <dbReference type="ARBA" id="ARBA00022676"/>
    </source>
</evidence>
<name>A0A6B9XTF5_ENTCL</name>
<reference evidence="5" key="1">
    <citation type="submission" date="2019-03" db="EMBL/GenBank/DDBJ databases">
        <title>Genetic characterization of the O-antigen and development of a molecular serotyping scheme for Enterobacter cloacae.</title>
        <authorList>
            <person name="Li Y."/>
            <person name="Huang J."/>
            <person name="Wang X."/>
            <person name="Xu C."/>
            <person name="Han T."/>
            <person name="Guo X."/>
        </authorList>
    </citation>
    <scope>NUCLEOTIDE SEQUENCE</scope>
    <source>
        <strain evidence="5">NCTC 11932</strain>
    </source>
</reference>
<dbReference type="GO" id="GO:0016757">
    <property type="term" value="F:glycosyltransferase activity"/>
    <property type="evidence" value="ECO:0007669"/>
    <property type="project" value="UniProtKB-KW"/>
</dbReference>
<keyword evidence="2" id="KW-0328">Glycosyltransferase</keyword>